<name>A0A168GUN1_MUCCL</name>
<feature type="compositionally biased region" description="Polar residues" evidence="1">
    <location>
        <begin position="1"/>
        <end position="13"/>
    </location>
</feature>
<protein>
    <submittedName>
        <fullName evidence="2">Uncharacterized protein</fullName>
    </submittedName>
</protein>
<dbReference type="AlphaFoldDB" id="A0A168GUN1"/>
<feature type="region of interest" description="Disordered" evidence="1">
    <location>
        <begin position="142"/>
        <end position="178"/>
    </location>
</feature>
<feature type="compositionally biased region" description="Low complexity" evidence="1">
    <location>
        <begin position="162"/>
        <end position="172"/>
    </location>
</feature>
<sequence length="178" mass="19474">MNLQNNSNQNSTPIRCGFGEAGRPKGKKCKANTVIDEPSKYNRWDAIDAENKDRLSSETRLVDFYFGNGGVNIRKYLGSTDSSLGGKDGETKDSDVSREAHRVDIKSGEGVMGAKDPAGRQAFKDKLNFICPEYQTMKSVMEERKTEPLASSRSGEPLYLGPRSASASASPPSFRPCI</sequence>
<gene>
    <name evidence="2" type="ORF">MUCCIDRAFT_116126</name>
</gene>
<evidence type="ECO:0000313" key="2">
    <source>
        <dbReference type="EMBL" id="OAC98040.1"/>
    </source>
</evidence>
<accession>A0A168GUN1</accession>
<comment type="caution">
    <text evidence="2">The sequence shown here is derived from an EMBL/GenBank/DDBJ whole genome shotgun (WGS) entry which is preliminary data.</text>
</comment>
<evidence type="ECO:0000313" key="3">
    <source>
        <dbReference type="Proteomes" id="UP000077051"/>
    </source>
</evidence>
<reference evidence="2 3" key="1">
    <citation type="submission" date="2015-06" db="EMBL/GenBank/DDBJ databases">
        <title>Expansion of signal transduction pathways in fungi by whole-genome duplication.</title>
        <authorList>
            <consortium name="DOE Joint Genome Institute"/>
            <person name="Corrochano L.M."/>
            <person name="Kuo A."/>
            <person name="Marcet-Houben M."/>
            <person name="Polaino S."/>
            <person name="Salamov A."/>
            <person name="Villalobos J.M."/>
            <person name="Alvarez M.I."/>
            <person name="Avalos J."/>
            <person name="Benito E.P."/>
            <person name="Benoit I."/>
            <person name="Burger G."/>
            <person name="Camino L.P."/>
            <person name="Canovas D."/>
            <person name="Cerda-Olmedo E."/>
            <person name="Cheng J.-F."/>
            <person name="Dominguez A."/>
            <person name="Elias M."/>
            <person name="Eslava A.P."/>
            <person name="Glaser F."/>
            <person name="Grimwood J."/>
            <person name="Gutierrez G."/>
            <person name="Heitman J."/>
            <person name="Henrissat B."/>
            <person name="Iturriaga E.A."/>
            <person name="Lang B.F."/>
            <person name="Lavin J.L."/>
            <person name="Lee S."/>
            <person name="Li W."/>
            <person name="Lindquist E."/>
            <person name="Lopez-Garcia S."/>
            <person name="Luque E.M."/>
            <person name="Marcos A.T."/>
            <person name="Martin J."/>
            <person name="Mccluskey K."/>
            <person name="Medina H.R."/>
            <person name="Miralles-Duran A."/>
            <person name="Miyazaki A."/>
            <person name="Munoz-Torres E."/>
            <person name="Oguiza J.A."/>
            <person name="Ohm R."/>
            <person name="Olmedo M."/>
            <person name="Orejas M."/>
            <person name="Ortiz-Castellanos L."/>
            <person name="Pisabarro A.G."/>
            <person name="Rodriguez-Romero J."/>
            <person name="Ruiz-Herrera J."/>
            <person name="Ruiz-Vazquez R."/>
            <person name="Sanz C."/>
            <person name="Schackwitz W."/>
            <person name="Schmutz J."/>
            <person name="Shahriari M."/>
            <person name="Shelest E."/>
            <person name="Silva-Franco F."/>
            <person name="Soanes D."/>
            <person name="Syed K."/>
            <person name="Tagua V.G."/>
            <person name="Talbot N.J."/>
            <person name="Thon M."/>
            <person name="De Vries R.P."/>
            <person name="Wiebenga A."/>
            <person name="Yadav J.S."/>
            <person name="Braun E.L."/>
            <person name="Baker S."/>
            <person name="Garre V."/>
            <person name="Horwitz B."/>
            <person name="Torres-Martinez S."/>
            <person name="Idnurm A."/>
            <person name="Herrera-Estrella A."/>
            <person name="Gabaldon T."/>
            <person name="Grigoriev I.V."/>
        </authorList>
    </citation>
    <scope>NUCLEOTIDE SEQUENCE [LARGE SCALE GENOMIC DNA]</scope>
    <source>
        <strain evidence="2 3">CBS 277.49</strain>
    </source>
</reference>
<feature type="compositionally biased region" description="Basic and acidic residues" evidence="1">
    <location>
        <begin position="87"/>
        <end position="101"/>
    </location>
</feature>
<organism evidence="2 3">
    <name type="scientific">Mucor lusitanicus CBS 277.49</name>
    <dbReference type="NCBI Taxonomy" id="747725"/>
    <lineage>
        <taxon>Eukaryota</taxon>
        <taxon>Fungi</taxon>
        <taxon>Fungi incertae sedis</taxon>
        <taxon>Mucoromycota</taxon>
        <taxon>Mucoromycotina</taxon>
        <taxon>Mucoromycetes</taxon>
        <taxon>Mucorales</taxon>
        <taxon>Mucorineae</taxon>
        <taxon>Mucoraceae</taxon>
        <taxon>Mucor</taxon>
    </lineage>
</organism>
<dbReference type="EMBL" id="AMYB01000012">
    <property type="protein sequence ID" value="OAC98040.1"/>
    <property type="molecule type" value="Genomic_DNA"/>
</dbReference>
<keyword evidence="3" id="KW-1185">Reference proteome</keyword>
<evidence type="ECO:0000256" key="1">
    <source>
        <dbReference type="SAM" id="MobiDB-lite"/>
    </source>
</evidence>
<feature type="region of interest" description="Disordered" evidence="1">
    <location>
        <begin position="1"/>
        <end position="30"/>
    </location>
</feature>
<dbReference type="VEuPathDB" id="FungiDB:MUCCIDRAFT_116126"/>
<proteinExistence type="predicted"/>
<feature type="region of interest" description="Disordered" evidence="1">
    <location>
        <begin position="78"/>
        <end position="101"/>
    </location>
</feature>
<dbReference type="Proteomes" id="UP000077051">
    <property type="component" value="Unassembled WGS sequence"/>
</dbReference>